<dbReference type="Pfam" id="PF13091">
    <property type="entry name" value="PLDc_2"/>
    <property type="match status" value="2"/>
</dbReference>
<evidence type="ECO:0000256" key="11">
    <source>
        <dbReference type="ARBA" id="ARBA00023264"/>
    </source>
</evidence>
<dbReference type="GO" id="GO:0005886">
    <property type="term" value="C:plasma membrane"/>
    <property type="evidence" value="ECO:0007669"/>
    <property type="project" value="UniProtKB-SubCell"/>
</dbReference>
<dbReference type="InterPro" id="IPR001736">
    <property type="entry name" value="PLipase_D/transphosphatidylase"/>
</dbReference>
<keyword evidence="9 13" id="KW-0472">Membrane</keyword>
<evidence type="ECO:0000256" key="12">
    <source>
        <dbReference type="NCBIfam" id="TIGR04265"/>
    </source>
</evidence>
<dbReference type="EC" id="2.7.8.-" evidence="12"/>
<evidence type="ECO:0000256" key="4">
    <source>
        <dbReference type="ARBA" id="ARBA00022679"/>
    </source>
</evidence>
<evidence type="ECO:0000259" key="14">
    <source>
        <dbReference type="PROSITE" id="PS50035"/>
    </source>
</evidence>
<proteinExistence type="predicted"/>
<evidence type="ECO:0000256" key="13">
    <source>
        <dbReference type="SAM" id="Phobius"/>
    </source>
</evidence>
<evidence type="ECO:0000256" key="1">
    <source>
        <dbReference type="ARBA" id="ARBA00004651"/>
    </source>
</evidence>
<evidence type="ECO:0000313" key="16">
    <source>
        <dbReference type="Proteomes" id="UP000295707"/>
    </source>
</evidence>
<feature type="domain" description="PLD phosphodiesterase" evidence="14">
    <location>
        <begin position="218"/>
        <end position="245"/>
    </location>
</feature>
<dbReference type="Proteomes" id="UP000295707">
    <property type="component" value="Unassembled WGS sequence"/>
</dbReference>
<evidence type="ECO:0000256" key="7">
    <source>
        <dbReference type="ARBA" id="ARBA00022989"/>
    </source>
</evidence>
<dbReference type="SUPFAM" id="SSF56024">
    <property type="entry name" value="Phospholipase D/nuclease"/>
    <property type="match status" value="2"/>
</dbReference>
<keyword evidence="11" id="KW-1208">Phospholipid metabolism</keyword>
<dbReference type="PROSITE" id="PS50035">
    <property type="entry name" value="PLD"/>
    <property type="match status" value="2"/>
</dbReference>
<keyword evidence="8" id="KW-0443">Lipid metabolism</keyword>
<keyword evidence="7 13" id="KW-1133">Transmembrane helix</keyword>
<organism evidence="15 16">
    <name type="scientific">Thiogranum longum</name>
    <dbReference type="NCBI Taxonomy" id="1537524"/>
    <lineage>
        <taxon>Bacteria</taxon>
        <taxon>Pseudomonadati</taxon>
        <taxon>Pseudomonadota</taxon>
        <taxon>Gammaproteobacteria</taxon>
        <taxon>Chromatiales</taxon>
        <taxon>Ectothiorhodospiraceae</taxon>
        <taxon>Thiogranum</taxon>
    </lineage>
</organism>
<evidence type="ECO:0000256" key="2">
    <source>
        <dbReference type="ARBA" id="ARBA00022475"/>
    </source>
</evidence>
<accession>A0A4R1HB83</accession>
<keyword evidence="16" id="KW-1185">Reference proteome</keyword>
<dbReference type="SMART" id="SM00155">
    <property type="entry name" value="PLDc"/>
    <property type="match status" value="2"/>
</dbReference>
<dbReference type="InterPro" id="IPR025202">
    <property type="entry name" value="PLD-like_dom"/>
</dbReference>
<dbReference type="CDD" id="cd09152">
    <property type="entry name" value="PLDc_EcCLS_like_1"/>
    <property type="match status" value="1"/>
</dbReference>
<dbReference type="PANTHER" id="PTHR21248">
    <property type="entry name" value="CARDIOLIPIN SYNTHASE"/>
    <property type="match status" value="1"/>
</dbReference>
<dbReference type="GO" id="GO:0032049">
    <property type="term" value="P:cardiolipin biosynthetic process"/>
    <property type="evidence" value="ECO:0007669"/>
    <property type="project" value="UniProtKB-UniRule"/>
</dbReference>
<dbReference type="InterPro" id="IPR027379">
    <property type="entry name" value="CLS_N"/>
</dbReference>
<keyword evidence="10" id="KW-0594">Phospholipid biosynthesis</keyword>
<gene>
    <name evidence="15" type="ORF">DFR30_2504</name>
</gene>
<evidence type="ECO:0000256" key="5">
    <source>
        <dbReference type="ARBA" id="ARBA00022692"/>
    </source>
</evidence>
<sequence length="481" mass="54836">MSFDTVISGSVWFYISEWLVRLVMLGVVVERHPPRTAMTWLLVIFFLPWPGLVLYFLIGENRLPRHRLVQRKAILDRLEDMRNRYMPHMENAGEHLEKKFLPTITLAEKLGYMPIMFGNRADLLTDTDAFINRLVEDIDAAQGHVHLLFYIFATDETGQRVCASLERAAARGVKCRLLVDGQGSRRFVRKMSRRMRKSGIELYRALPVSLLRAAVSRIDLRNHRKIAVIDGRVAYTGSQNIVDVGYGHKDLRWYDLMVRLNGPVVLELQAVFVGDWFTESGELLDGPDIFPDAGGNTGNGIAVQTMPSGPLFAEENYQRLVVAALYAARQSVTITTPYFVPDEVFLEAMETAVLKGVEVELLVPLRSDQLLVGNAARGYYERLLKSGVTIHLFVDGLLHAKSITIDESLAFLGSSNFDIRSFALNFEINMIFYDAGVARALRQQQGWYRDHSRRLTLEEWRRRPGYQRLMQNVIKLMSPLL</sequence>
<reference evidence="15 16" key="1">
    <citation type="submission" date="2019-03" db="EMBL/GenBank/DDBJ databases">
        <title>Genomic Encyclopedia of Type Strains, Phase IV (KMG-IV): sequencing the most valuable type-strain genomes for metagenomic binning, comparative biology and taxonomic classification.</title>
        <authorList>
            <person name="Goeker M."/>
        </authorList>
    </citation>
    <scope>NUCLEOTIDE SEQUENCE [LARGE SCALE GENOMIC DNA]</scope>
    <source>
        <strain evidence="15 16">DSM 19610</strain>
    </source>
</reference>
<comment type="caution">
    <text evidence="15">The sequence shown here is derived from an EMBL/GenBank/DDBJ whole genome shotgun (WGS) entry which is preliminary data.</text>
</comment>
<evidence type="ECO:0000313" key="15">
    <source>
        <dbReference type="EMBL" id="TCK19207.1"/>
    </source>
</evidence>
<feature type="domain" description="PLD phosphodiesterase" evidence="14">
    <location>
        <begin position="394"/>
        <end position="421"/>
    </location>
</feature>
<dbReference type="CDD" id="cd09158">
    <property type="entry name" value="PLDc_EcCLS_like_2"/>
    <property type="match status" value="1"/>
</dbReference>
<dbReference type="RefSeq" id="WP_132973667.1">
    <property type="nucleotide sequence ID" value="NZ_SMFX01000001.1"/>
</dbReference>
<keyword evidence="4" id="KW-0808">Transferase</keyword>
<keyword evidence="2" id="KW-1003">Cell membrane</keyword>
<dbReference type="OrthoDB" id="9762009at2"/>
<feature type="transmembrane region" description="Helical" evidence="13">
    <location>
        <begin position="40"/>
        <end position="58"/>
    </location>
</feature>
<dbReference type="NCBIfam" id="TIGR04265">
    <property type="entry name" value="bac_cardiolipin"/>
    <property type="match status" value="1"/>
</dbReference>
<dbReference type="Pfam" id="PF13396">
    <property type="entry name" value="PLDc_N"/>
    <property type="match status" value="1"/>
</dbReference>
<protein>
    <recommendedName>
        <fullName evidence="12">Cardiolipin synthase</fullName>
        <ecNumber evidence="12">2.7.8.-</ecNumber>
    </recommendedName>
</protein>
<dbReference type="EMBL" id="SMFX01000001">
    <property type="protein sequence ID" value="TCK19207.1"/>
    <property type="molecule type" value="Genomic_DNA"/>
</dbReference>
<evidence type="ECO:0000256" key="8">
    <source>
        <dbReference type="ARBA" id="ARBA00023098"/>
    </source>
</evidence>
<evidence type="ECO:0000256" key="9">
    <source>
        <dbReference type="ARBA" id="ARBA00023136"/>
    </source>
</evidence>
<name>A0A4R1HB83_9GAMM</name>
<feature type="transmembrane region" description="Helical" evidence="13">
    <location>
        <begin position="6"/>
        <end position="28"/>
    </location>
</feature>
<dbReference type="InterPro" id="IPR022924">
    <property type="entry name" value="Cardiolipin_synthase"/>
</dbReference>
<evidence type="ECO:0000256" key="6">
    <source>
        <dbReference type="ARBA" id="ARBA00022737"/>
    </source>
</evidence>
<keyword evidence="3" id="KW-0444">Lipid biosynthesis</keyword>
<evidence type="ECO:0000256" key="3">
    <source>
        <dbReference type="ARBA" id="ARBA00022516"/>
    </source>
</evidence>
<comment type="subcellular location">
    <subcellularLocation>
        <location evidence="1">Cell membrane</location>
        <topology evidence="1">Multi-pass membrane protein</topology>
    </subcellularLocation>
</comment>
<dbReference type="GO" id="GO:0008808">
    <property type="term" value="F:cardiolipin synthase activity"/>
    <property type="evidence" value="ECO:0007669"/>
    <property type="project" value="UniProtKB-UniRule"/>
</dbReference>
<dbReference type="AlphaFoldDB" id="A0A4R1HB83"/>
<evidence type="ECO:0000256" key="10">
    <source>
        <dbReference type="ARBA" id="ARBA00023209"/>
    </source>
</evidence>
<keyword evidence="6" id="KW-0677">Repeat</keyword>
<keyword evidence="5 13" id="KW-0812">Transmembrane</keyword>
<dbReference type="Gene3D" id="3.30.870.10">
    <property type="entry name" value="Endonuclease Chain A"/>
    <property type="match status" value="2"/>
</dbReference>
<dbReference type="PANTHER" id="PTHR21248:SF22">
    <property type="entry name" value="PHOSPHOLIPASE D"/>
    <property type="match status" value="1"/>
</dbReference>